<reference evidence="2" key="1">
    <citation type="journal article" date="2015" name="Nat. Genet.">
        <title>The genome and transcriptome of the zoonotic hookworm Ancylostoma ceylanicum identify infection-specific gene families.</title>
        <authorList>
            <person name="Schwarz E.M."/>
            <person name="Hu Y."/>
            <person name="Antoshechkin I."/>
            <person name="Miller M.M."/>
            <person name="Sternberg P.W."/>
            <person name="Aroian R.V."/>
        </authorList>
    </citation>
    <scope>NUCLEOTIDE SEQUENCE</scope>
    <source>
        <strain evidence="2">HY135</strain>
    </source>
</reference>
<accession>A0A016WKD5</accession>
<evidence type="ECO:0000313" key="2">
    <source>
        <dbReference type="Proteomes" id="UP000024635"/>
    </source>
</evidence>
<dbReference type="AlphaFoldDB" id="A0A016WKD5"/>
<comment type="caution">
    <text evidence="1">The sequence shown here is derived from an EMBL/GenBank/DDBJ whole genome shotgun (WGS) entry which is preliminary data.</text>
</comment>
<dbReference type="EMBL" id="JARK01000229">
    <property type="protein sequence ID" value="EYC40080.1"/>
    <property type="molecule type" value="Genomic_DNA"/>
</dbReference>
<proteinExistence type="predicted"/>
<organism evidence="1 2">
    <name type="scientific">Ancylostoma ceylanicum</name>
    <dbReference type="NCBI Taxonomy" id="53326"/>
    <lineage>
        <taxon>Eukaryota</taxon>
        <taxon>Metazoa</taxon>
        <taxon>Ecdysozoa</taxon>
        <taxon>Nematoda</taxon>
        <taxon>Chromadorea</taxon>
        <taxon>Rhabditida</taxon>
        <taxon>Rhabditina</taxon>
        <taxon>Rhabditomorpha</taxon>
        <taxon>Strongyloidea</taxon>
        <taxon>Ancylostomatidae</taxon>
        <taxon>Ancylostomatinae</taxon>
        <taxon>Ancylostoma</taxon>
    </lineage>
</organism>
<sequence>MKTPKPFQFRILHIRRMFAQLHAQFAEILLLDIITRSLRATVVKRFSVVLCLHNADMNAERGGTVLHLFQKVILMAITP</sequence>
<gene>
    <name evidence="1" type="primary">Acey_s0629.g837</name>
    <name evidence="1" type="ORF">Y032_0629g837</name>
</gene>
<keyword evidence="2" id="KW-1185">Reference proteome</keyword>
<dbReference type="Proteomes" id="UP000024635">
    <property type="component" value="Unassembled WGS sequence"/>
</dbReference>
<protein>
    <submittedName>
        <fullName evidence="1">Uncharacterized protein</fullName>
    </submittedName>
</protein>
<evidence type="ECO:0000313" key="1">
    <source>
        <dbReference type="EMBL" id="EYC40080.1"/>
    </source>
</evidence>
<name>A0A016WKD5_9BILA</name>